<gene>
    <name evidence="4" type="ORF">H2LOC_004910</name>
</gene>
<feature type="transmembrane region" description="Helical" evidence="1">
    <location>
        <begin position="155"/>
        <end position="184"/>
    </location>
</feature>
<dbReference type="SUPFAM" id="SSF55073">
    <property type="entry name" value="Nucleotide cyclase"/>
    <property type="match status" value="1"/>
</dbReference>
<name>A0A6B8KDH6_9HYPH</name>
<evidence type="ECO:0000259" key="2">
    <source>
        <dbReference type="PROSITE" id="PS50883"/>
    </source>
</evidence>
<dbReference type="SMART" id="SM00052">
    <property type="entry name" value="EAL"/>
    <property type="match status" value="1"/>
</dbReference>
<dbReference type="PANTHER" id="PTHR44757:SF2">
    <property type="entry name" value="BIOFILM ARCHITECTURE MAINTENANCE PROTEIN MBAA"/>
    <property type="match status" value="1"/>
</dbReference>
<dbReference type="SMART" id="SM00267">
    <property type="entry name" value="GGDEF"/>
    <property type="match status" value="1"/>
</dbReference>
<dbReference type="PANTHER" id="PTHR44757">
    <property type="entry name" value="DIGUANYLATE CYCLASE DGCP"/>
    <property type="match status" value="1"/>
</dbReference>
<keyword evidence="1" id="KW-0472">Membrane</keyword>
<dbReference type="NCBIfam" id="TIGR00254">
    <property type="entry name" value="GGDEF"/>
    <property type="match status" value="1"/>
</dbReference>
<dbReference type="SUPFAM" id="SSF141868">
    <property type="entry name" value="EAL domain-like"/>
    <property type="match status" value="1"/>
</dbReference>
<feature type="transmembrane region" description="Helical" evidence="1">
    <location>
        <begin position="59"/>
        <end position="81"/>
    </location>
</feature>
<dbReference type="Gene3D" id="3.20.20.450">
    <property type="entry name" value="EAL domain"/>
    <property type="match status" value="1"/>
</dbReference>
<dbReference type="Gene3D" id="3.30.70.270">
    <property type="match status" value="1"/>
</dbReference>
<dbReference type="OrthoDB" id="9812260at2"/>
<proteinExistence type="predicted"/>
<dbReference type="Pfam" id="PF00990">
    <property type="entry name" value="GGDEF"/>
    <property type="match status" value="1"/>
</dbReference>
<dbReference type="InterPro" id="IPR029787">
    <property type="entry name" value="Nucleotide_cyclase"/>
</dbReference>
<dbReference type="InterPro" id="IPR035919">
    <property type="entry name" value="EAL_sf"/>
</dbReference>
<evidence type="ECO:0000313" key="4">
    <source>
        <dbReference type="EMBL" id="QGM45081.1"/>
    </source>
</evidence>
<dbReference type="PROSITE" id="PS50883">
    <property type="entry name" value="EAL"/>
    <property type="match status" value="1"/>
</dbReference>
<evidence type="ECO:0000256" key="1">
    <source>
        <dbReference type="SAM" id="Phobius"/>
    </source>
</evidence>
<keyword evidence="1" id="KW-1133">Transmembrane helix</keyword>
<dbReference type="PROSITE" id="PS50887">
    <property type="entry name" value="GGDEF"/>
    <property type="match status" value="1"/>
</dbReference>
<dbReference type="Proteomes" id="UP000309061">
    <property type="component" value="Chromosome"/>
</dbReference>
<dbReference type="GO" id="GO:0003824">
    <property type="term" value="F:catalytic activity"/>
    <property type="evidence" value="ECO:0007669"/>
    <property type="project" value="UniProtKB-ARBA"/>
</dbReference>
<evidence type="ECO:0000313" key="5">
    <source>
        <dbReference type="Proteomes" id="UP000309061"/>
    </source>
</evidence>
<dbReference type="InterPro" id="IPR001633">
    <property type="entry name" value="EAL_dom"/>
</dbReference>
<sequence>MATPTFGVDDDATFARAIIPQQRSQPLKLFLQFLRGDALYFGRGEPSDALTKRIRREQFAAVCKFTPLMMLGSCLNAVVLTCALRNGLPSVPVAAWGGTVIALTAGGAAGMLSARPGQPGLRDLAAITTGAAALGLLWSVAPALFLALGDSAERLIVICVSLGMMFVGSTVMASIPAAAVAFMAPVMTGLLYAVESAQTKGLEPFATILGFFGLFMLASNVARSDASVRRCATLLETEDNVLRDELTSLPNRKFFHDQMTRALARLERTGEGFAVMCLDLDGFKKVNDTLGHAAGDQTLIEAARRLERCTRRADVVSRLGGDEFALIASGASNEAQARSVAERIVQSFREPFLVDGESRSITISVGVALAPRDGMDGVTLMRNADSSLYVAKNSGRSAFALFRDRSASVAGGASEPERAPEAKELDLVFEPCVNLGALQTSGFSAALRLDQNLCTAERSDSRGSVEAFLLEKAVEAAVSWPEALRASVPVSHLQLCREGFARSVEKTLARHDFDPRRLEIELAQAPLIVSSPDAMRQLRLLRDMGISVGLKDVDGGLGELSNLVELPLTRLSLGTNLVRELGAGTISSTVARISCEVARALGLEVIAKGVENEGQLEAVRKLGCSEAQGPFFGAPARADELAGLMGFPRLAACLEGERAA</sequence>
<feature type="domain" description="EAL" evidence="2">
    <location>
        <begin position="409"/>
        <end position="649"/>
    </location>
</feature>
<dbReference type="EMBL" id="CP046052">
    <property type="protein sequence ID" value="QGM45081.1"/>
    <property type="molecule type" value="Genomic_DNA"/>
</dbReference>
<dbReference type="CDD" id="cd01949">
    <property type="entry name" value="GGDEF"/>
    <property type="match status" value="1"/>
</dbReference>
<feature type="domain" description="GGDEF" evidence="3">
    <location>
        <begin position="271"/>
        <end position="404"/>
    </location>
</feature>
<dbReference type="AlphaFoldDB" id="A0A6B8KDH6"/>
<organism evidence="4 5">
    <name type="scientific">Methylocystis heyeri</name>
    <dbReference type="NCBI Taxonomy" id="391905"/>
    <lineage>
        <taxon>Bacteria</taxon>
        <taxon>Pseudomonadati</taxon>
        <taxon>Pseudomonadota</taxon>
        <taxon>Alphaproteobacteria</taxon>
        <taxon>Hyphomicrobiales</taxon>
        <taxon>Methylocystaceae</taxon>
        <taxon>Methylocystis</taxon>
    </lineage>
</organism>
<dbReference type="KEGG" id="mhey:H2LOC_004910"/>
<reference evidence="4 5" key="1">
    <citation type="submission" date="2019-11" db="EMBL/GenBank/DDBJ databases">
        <title>The genome sequence of Methylocystis heyeri.</title>
        <authorList>
            <person name="Oshkin I.Y."/>
            <person name="Miroshnikov K."/>
            <person name="Dedysh S.N."/>
        </authorList>
    </citation>
    <scope>NUCLEOTIDE SEQUENCE [LARGE SCALE GENOMIC DNA]</scope>
    <source>
        <strain evidence="4 5">H2</strain>
    </source>
</reference>
<keyword evidence="1" id="KW-0812">Transmembrane</keyword>
<dbReference type="InterPro" id="IPR000160">
    <property type="entry name" value="GGDEF_dom"/>
</dbReference>
<accession>A0A6B8KDH6</accession>
<protein>
    <submittedName>
        <fullName evidence="4">Diguanylate cyclase</fullName>
    </submittedName>
</protein>
<keyword evidence="5" id="KW-1185">Reference proteome</keyword>
<dbReference type="CDD" id="cd01948">
    <property type="entry name" value="EAL"/>
    <property type="match status" value="1"/>
</dbReference>
<dbReference type="FunFam" id="3.30.70.270:FF:000001">
    <property type="entry name" value="Diguanylate cyclase domain protein"/>
    <property type="match status" value="1"/>
</dbReference>
<feature type="transmembrane region" description="Helical" evidence="1">
    <location>
        <begin position="93"/>
        <end position="112"/>
    </location>
</feature>
<dbReference type="InterPro" id="IPR052155">
    <property type="entry name" value="Biofilm_reg_signaling"/>
</dbReference>
<evidence type="ECO:0000259" key="3">
    <source>
        <dbReference type="PROSITE" id="PS50887"/>
    </source>
</evidence>
<dbReference type="InterPro" id="IPR043128">
    <property type="entry name" value="Rev_trsase/Diguanyl_cyclase"/>
</dbReference>
<feature type="transmembrane region" description="Helical" evidence="1">
    <location>
        <begin position="124"/>
        <end position="149"/>
    </location>
</feature>
<dbReference type="RefSeq" id="WP_136495370.1">
    <property type="nucleotide sequence ID" value="NZ_CP046052.1"/>
</dbReference>
<dbReference type="Pfam" id="PF00563">
    <property type="entry name" value="EAL"/>
    <property type="match status" value="1"/>
</dbReference>